<dbReference type="HOGENOM" id="CLU_1793878_0_0_5"/>
<dbReference type="EMBL" id="CP006912">
    <property type="protein sequence ID" value="AHB49843.1"/>
    <property type="molecule type" value="Genomic_DNA"/>
</dbReference>
<evidence type="ECO:0000256" key="1">
    <source>
        <dbReference type="SAM" id="MobiDB-lite"/>
    </source>
</evidence>
<dbReference type="PROSITE" id="PS51257">
    <property type="entry name" value="PROKAR_LIPOPROTEIN"/>
    <property type="match status" value="1"/>
</dbReference>
<evidence type="ECO:0000313" key="2">
    <source>
        <dbReference type="EMBL" id="AHB49843.1"/>
    </source>
</evidence>
<name>V5SH43_9HYPH</name>
<dbReference type="OrthoDB" id="7933868at2"/>
<dbReference type="AlphaFoldDB" id="V5SH43"/>
<organism evidence="2 3">
    <name type="scientific">Hyphomicrobium nitrativorans NL23</name>
    <dbReference type="NCBI Taxonomy" id="1029756"/>
    <lineage>
        <taxon>Bacteria</taxon>
        <taxon>Pseudomonadati</taxon>
        <taxon>Pseudomonadota</taxon>
        <taxon>Alphaproteobacteria</taxon>
        <taxon>Hyphomicrobiales</taxon>
        <taxon>Hyphomicrobiaceae</taxon>
        <taxon>Hyphomicrobium</taxon>
    </lineage>
</organism>
<sequence>MLRLAGGVGLALMLGACAGRAPHLPPLVLASDQALNCEAIQAETHRNSARISTLATEESLKLGQNVVAGAAGFVIWPAWLALDFQNAAGKESQAFSQRNAYLASLAGNRCNPGNSASTAALPLAPTTPSTLGTSAGMSTSLVSY</sequence>
<feature type="compositionally biased region" description="Low complexity" evidence="1">
    <location>
        <begin position="119"/>
        <end position="136"/>
    </location>
</feature>
<keyword evidence="3" id="KW-1185">Reference proteome</keyword>
<evidence type="ECO:0000313" key="3">
    <source>
        <dbReference type="Proteomes" id="UP000018542"/>
    </source>
</evidence>
<evidence type="ECO:0008006" key="4">
    <source>
        <dbReference type="Google" id="ProtNLM"/>
    </source>
</evidence>
<accession>V5SH43</accession>
<reference evidence="2 3" key="1">
    <citation type="journal article" date="2014" name="Genome Announc.">
        <title>Complete Genome Sequence of Hyphomicrobium nitrativorans Strain NL23, a Denitrifying Bacterium Isolated from Biofilm of a Methanol-Fed Denitrification System Treating Seawater at the Montreal Biodome.</title>
        <authorList>
            <person name="Martineau C."/>
            <person name="Villeneuve C."/>
            <person name="Mauffrey F."/>
            <person name="Villemur R."/>
        </authorList>
    </citation>
    <scope>NUCLEOTIDE SEQUENCE [LARGE SCALE GENOMIC DNA]</scope>
    <source>
        <strain evidence="2">NL23</strain>
    </source>
</reference>
<gene>
    <name evidence="2" type="ORF">W911_01915</name>
</gene>
<protein>
    <recommendedName>
        <fullName evidence="4">Lipoprotein</fullName>
    </recommendedName>
</protein>
<proteinExistence type="predicted"/>
<dbReference type="PATRIC" id="fig|1029756.8.peg.407"/>
<feature type="region of interest" description="Disordered" evidence="1">
    <location>
        <begin position="119"/>
        <end position="144"/>
    </location>
</feature>
<dbReference type="STRING" id="1029756.W911_01915"/>
<dbReference type="Proteomes" id="UP000018542">
    <property type="component" value="Chromosome"/>
</dbReference>
<dbReference type="RefSeq" id="WP_023785815.1">
    <property type="nucleotide sequence ID" value="NC_022997.1"/>
</dbReference>
<dbReference type="KEGG" id="hni:W911_01915"/>